<keyword evidence="3" id="KW-1185">Reference proteome</keyword>
<dbReference type="OrthoDB" id="514591at2759"/>
<name>A0A8T2UI82_CERRI</name>
<proteinExistence type="predicted"/>
<dbReference type="AlphaFoldDB" id="A0A8T2UI82"/>
<keyword evidence="1" id="KW-0472">Membrane</keyword>
<reference evidence="2" key="1">
    <citation type="submission" date="2021-08" db="EMBL/GenBank/DDBJ databases">
        <title>WGS assembly of Ceratopteris richardii.</title>
        <authorList>
            <person name="Marchant D.B."/>
            <person name="Chen G."/>
            <person name="Jenkins J."/>
            <person name="Shu S."/>
            <person name="Leebens-Mack J."/>
            <person name="Grimwood J."/>
            <person name="Schmutz J."/>
            <person name="Soltis P."/>
            <person name="Soltis D."/>
            <person name="Chen Z.-H."/>
        </authorList>
    </citation>
    <scope>NUCLEOTIDE SEQUENCE</scope>
    <source>
        <strain evidence="2">Whitten #5841</strain>
        <tissue evidence="2">Leaf</tissue>
    </source>
</reference>
<dbReference type="Proteomes" id="UP000825935">
    <property type="component" value="Chromosome 7"/>
</dbReference>
<feature type="transmembrane region" description="Helical" evidence="1">
    <location>
        <begin position="115"/>
        <end position="133"/>
    </location>
</feature>
<evidence type="ECO:0000256" key="1">
    <source>
        <dbReference type="SAM" id="Phobius"/>
    </source>
</evidence>
<evidence type="ECO:0000313" key="2">
    <source>
        <dbReference type="EMBL" id="KAH7432099.1"/>
    </source>
</evidence>
<keyword evidence="1" id="KW-0812">Transmembrane</keyword>
<sequence length="210" mass="23336">MALNRYFFSFSLSPSIELRSRANLLLTSRTLLDQRIQGYKEPKDIQNIRKLDNVFGFQPKRLYINCSASAKPENEDSSQKEDVHTLKASLRTMGVSSTPALTLTRRIIAAGLRSVIAIIITLFLTILGAPSLLSCKQGRSAALFLINTYIPGYMDVQSLSLGWTEPIRAEQISLKGVDEKLVLSIMKLETQASLWSLIRQKSGLGVLHAP</sequence>
<keyword evidence="1" id="KW-1133">Transmembrane helix</keyword>
<evidence type="ECO:0000313" key="3">
    <source>
        <dbReference type="Proteomes" id="UP000825935"/>
    </source>
</evidence>
<comment type="caution">
    <text evidence="2">The sequence shown here is derived from an EMBL/GenBank/DDBJ whole genome shotgun (WGS) entry which is preliminary data.</text>
</comment>
<protein>
    <submittedName>
        <fullName evidence="2">Uncharacterized protein</fullName>
    </submittedName>
</protein>
<dbReference type="EMBL" id="CM035412">
    <property type="protein sequence ID" value="KAH7432099.1"/>
    <property type="molecule type" value="Genomic_DNA"/>
</dbReference>
<organism evidence="2 3">
    <name type="scientific">Ceratopteris richardii</name>
    <name type="common">Triangle waterfern</name>
    <dbReference type="NCBI Taxonomy" id="49495"/>
    <lineage>
        <taxon>Eukaryota</taxon>
        <taxon>Viridiplantae</taxon>
        <taxon>Streptophyta</taxon>
        <taxon>Embryophyta</taxon>
        <taxon>Tracheophyta</taxon>
        <taxon>Polypodiopsida</taxon>
        <taxon>Polypodiidae</taxon>
        <taxon>Polypodiales</taxon>
        <taxon>Pteridineae</taxon>
        <taxon>Pteridaceae</taxon>
        <taxon>Parkerioideae</taxon>
        <taxon>Ceratopteris</taxon>
    </lineage>
</organism>
<gene>
    <name evidence="2" type="ORF">KP509_07G008300</name>
</gene>
<accession>A0A8T2UI82</accession>